<dbReference type="SUPFAM" id="SSF140478">
    <property type="entry name" value="LemA-like"/>
    <property type="match status" value="1"/>
</dbReference>
<dbReference type="Pfam" id="PF04011">
    <property type="entry name" value="LemA"/>
    <property type="match status" value="1"/>
</dbReference>
<dbReference type="RefSeq" id="WP_071678065.1">
    <property type="nucleotide sequence ID" value="NZ_CP016313.1"/>
</dbReference>
<protein>
    <submittedName>
        <fullName evidence="7">LemA family protein</fullName>
    </submittedName>
</protein>
<evidence type="ECO:0000256" key="2">
    <source>
        <dbReference type="ARBA" id="ARBA00008854"/>
    </source>
</evidence>
<geneLocation type="plasmid" evidence="8">
    <name>ptb1</name>
</geneLocation>
<accession>A0A1J0LXM9</accession>
<evidence type="ECO:0000256" key="1">
    <source>
        <dbReference type="ARBA" id="ARBA00004167"/>
    </source>
</evidence>
<organism evidence="7 8">
    <name type="scientific">Thermus brockianus</name>
    <dbReference type="NCBI Taxonomy" id="56956"/>
    <lineage>
        <taxon>Bacteria</taxon>
        <taxon>Thermotogati</taxon>
        <taxon>Deinococcota</taxon>
        <taxon>Deinococci</taxon>
        <taxon>Thermales</taxon>
        <taxon>Thermaceae</taxon>
        <taxon>Thermus</taxon>
    </lineage>
</organism>
<evidence type="ECO:0000256" key="5">
    <source>
        <dbReference type="ARBA" id="ARBA00023136"/>
    </source>
</evidence>
<reference evidence="8" key="1">
    <citation type="submission" date="2016-06" db="EMBL/GenBank/DDBJ databases">
        <title>Whole genome sequencing of Thermus brockianus strain GE-1.</title>
        <authorList>
            <person name="Schaefers C."/>
            <person name="Blank S."/>
            <person name="Wiebusch S."/>
            <person name="Elleuche S."/>
            <person name="Antranikian G."/>
        </authorList>
    </citation>
    <scope>NUCLEOTIDE SEQUENCE [LARGE SCALE GENOMIC DNA]</scope>
    <source>
        <strain evidence="8">GE-1</strain>
        <plasmid evidence="8">ptb1</plasmid>
    </source>
</reference>
<gene>
    <name evidence="7" type="ORF">A0O31_02338</name>
</gene>
<evidence type="ECO:0000313" key="8">
    <source>
        <dbReference type="Proteomes" id="UP000182993"/>
    </source>
</evidence>
<dbReference type="EMBL" id="CP016313">
    <property type="protein sequence ID" value="APD10363.1"/>
    <property type="molecule type" value="Genomic_DNA"/>
</dbReference>
<dbReference type="Proteomes" id="UP000182993">
    <property type="component" value="Plasmid pTB1"/>
</dbReference>
<keyword evidence="6" id="KW-0175">Coiled coil</keyword>
<sequence length="188" mass="21106">MGLAFALGLVALLVLGSFLTYNALVARKNGVENAFGAIEAYLKKRHDLIPNLVEAVKRYMAHERELLERLVELREKASGALREGNPEEDFRLEGEISRLLAQVRLRAEAYPDLKASQNFLQLQAALTEVEDSLAAARRFYNQAVTDYNNAIEQLPGRLLAPLMGLTRKPVFTLPEEERERPDLGKLFG</sequence>
<dbReference type="PANTHER" id="PTHR34478:SF1">
    <property type="entry name" value="PROTEIN LEMA"/>
    <property type="match status" value="1"/>
</dbReference>
<evidence type="ECO:0000313" key="7">
    <source>
        <dbReference type="EMBL" id="APD10363.1"/>
    </source>
</evidence>
<dbReference type="OrthoDB" id="9804152at2"/>
<proteinExistence type="inferred from homology"/>
<comment type="similarity">
    <text evidence="2">Belongs to the LemA family.</text>
</comment>
<keyword evidence="5" id="KW-0472">Membrane</keyword>
<keyword evidence="7" id="KW-0614">Plasmid</keyword>
<evidence type="ECO:0000256" key="4">
    <source>
        <dbReference type="ARBA" id="ARBA00022989"/>
    </source>
</evidence>
<dbReference type="Gene3D" id="1.20.1440.20">
    <property type="entry name" value="LemA-like domain"/>
    <property type="match status" value="1"/>
</dbReference>
<dbReference type="KEGG" id="tbc:A0O31_02338"/>
<dbReference type="InterPro" id="IPR007156">
    <property type="entry name" value="MamQ_LemA"/>
</dbReference>
<keyword evidence="4" id="KW-1133">Transmembrane helix</keyword>
<dbReference type="InterPro" id="IPR023353">
    <property type="entry name" value="LemA-like_dom_sf"/>
</dbReference>
<feature type="coiled-coil region" evidence="6">
    <location>
        <begin position="56"/>
        <end position="83"/>
    </location>
</feature>
<dbReference type="PANTHER" id="PTHR34478">
    <property type="entry name" value="PROTEIN LEMA"/>
    <property type="match status" value="1"/>
</dbReference>
<evidence type="ECO:0000256" key="3">
    <source>
        <dbReference type="ARBA" id="ARBA00022692"/>
    </source>
</evidence>
<evidence type="ECO:0000256" key="6">
    <source>
        <dbReference type="SAM" id="Coils"/>
    </source>
</evidence>
<keyword evidence="3" id="KW-0812">Transmembrane</keyword>
<comment type="subcellular location">
    <subcellularLocation>
        <location evidence="1">Membrane</location>
        <topology evidence="1">Single-pass membrane protein</topology>
    </subcellularLocation>
</comment>
<name>A0A1J0LXM9_THEBO</name>
<dbReference type="AlphaFoldDB" id="A0A1J0LXM9"/>
<dbReference type="GO" id="GO:0016020">
    <property type="term" value="C:membrane"/>
    <property type="evidence" value="ECO:0007669"/>
    <property type="project" value="UniProtKB-SubCell"/>
</dbReference>